<protein>
    <submittedName>
        <fullName evidence="2">Uncharacterized protein</fullName>
    </submittedName>
</protein>
<sequence>MCCRRGPSAAGAWHTLWTLSGSTFNPAASGRGDTGPGWNEHLCSRAGERRREPESSLQDTGYLSARAVIWLQRLILEWGVRSILCFQQQQLYIHPIKASPTHPPRTAVQPENEARLGKTSFLPQLVITTVPCLEK</sequence>
<feature type="region of interest" description="Disordered" evidence="1">
    <location>
        <begin position="28"/>
        <end position="57"/>
    </location>
</feature>
<keyword evidence="3" id="KW-1185">Reference proteome</keyword>
<evidence type="ECO:0000313" key="3">
    <source>
        <dbReference type="Proteomes" id="UP001066276"/>
    </source>
</evidence>
<evidence type="ECO:0000313" key="2">
    <source>
        <dbReference type="EMBL" id="KAJ1092486.1"/>
    </source>
</evidence>
<gene>
    <name evidence="2" type="ORF">NDU88_005596</name>
</gene>
<dbReference type="Proteomes" id="UP001066276">
    <property type="component" value="Chromosome 11"/>
</dbReference>
<feature type="compositionally biased region" description="Basic and acidic residues" evidence="1">
    <location>
        <begin position="42"/>
        <end position="54"/>
    </location>
</feature>
<proteinExistence type="predicted"/>
<organism evidence="2 3">
    <name type="scientific">Pleurodeles waltl</name>
    <name type="common">Iberian ribbed newt</name>
    <dbReference type="NCBI Taxonomy" id="8319"/>
    <lineage>
        <taxon>Eukaryota</taxon>
        <taxon>Metazoa</taxon>
        <taxon>Chordata</taxon>
        <taxon>Craniata</taxon>
        <taxon>Vertebrata</taxon>
        <taxon>Euteleostomi</taxon>
        <taxon>Amphibia</taxon>
        <taxon>Batrachia</taxon>
        <taxon>Caudata</taxon>
        <taxon>Salamandroidea</taxon>
        <taxon>Salamandridae</taxon>
        <taxon>Pleurodelinae</taxon>
        <taxon>Pleurodeles</taxon>
    </lineage>
</organism>
<reference evidence="2" key="1">
    <citation type="journal article" date="2022" name="bioRxiv">
        <title>Sequencing and chromosome-scale assembly of the giantPleurodeles waltlgenome.</title>
        <authorList>
            <person name="Brown T."/>
            <person name="Elewa A."/>
            <person name="Iarovenko S."/>
            <person name="Subramanian E."/>
            <person name="Araus A.J."/>
            <person name="Petzold A."/>
            <person name="Susuki M."/>
            <person name="Suzuki K.-i.T."/>
            <person name="Hayashi T."/>
            <person name="Toyoda A."/>
            <person name="Oliveira C."/>
            <person name="Osipova E."/>
            <person name="Leigh N.D."/>
            <person name="Simon A."/>
            <person name="Yun M.H."/>
        </authorList>
    </citation>
    <scope>NUCLEOTIDE SEQUENCE</scope>
    <source>
        <strain evidence="2">20211129_DDA</strain>
        <tissue evidence="2">Liver</tissue>
    </source>
</reference>
<dbReference type="EMBL" id="JANPWB010000015">
    <property type="protein sequence ID" value="KAJ1092486.1"/>
    <property type="molecule type" value="Genomic_DNA"/>
</dbReference>
<comment type="caution">
    <text evidence="2">The sequence shown here is derived from an EMBL/GenBank/DDBJ whole genome shotgun (WGS) entry which is preliminary data.</text>
</comment>
<evidence type="ECO:0000256" key="1">
    <source>
        <dbReference type="SAM" id="MobiDB-lite"/>
    </source>
</evidence>
<accession>A0AAV7LLW4</accession>
<name>A0AAV7LLW4_PLEWA</name>
<dbReference type="AlphaFoldDB" id="A0AAV7LLW4"/>